<dbReference type="Proteomes" id="UP000827872">
    <property type="component" value="Linkage Group LG05"/>
</dbReference>
<accession>A0ACB8F5Z0</accession>
<comment type="caution">
    <text evidence="1">The sequence shown here is derived from an EMBL/GenBank/DDBJ whole genome shotgun (WGS) entry which is preliminary data.</text>
</comment>
<keyword evidence="2" id="KW-1185">Reference proteome</keyword>
<gene>
    <name evidence="1" type="ORF">K3G42_024150</name>
</gene>
<organism evidence="1 2">
    <name type="scientific">Sphaerodactylus townsendi</name>
    <dbReference type="NCBI Taxonomy" id="933632"/>
    <lineage>
        <taxon>Eukaryota</taxon>
        <taxon>Metazoa</taxon>
        <taxon>Chordata</taxon>
        <taxon>Craniata</taxon>
        <taxon>Vertebrata</taxon>
        <taxon>Euteleostomi</taxon>
        <taxon>Lepidosauria</taxon>
        <taxon>Squamata</taxon>
        <taxon>Bifurcata</taxon>
        <taxon>Gekkota</taxon>
        <taxon>Sphaerodactylidae</taxon>
        <taxon>Sphaerodactylus</taxon>
    </lineage>
</organism>
<evidence type="ECO:0000313" key="1">
    <source>
        <dbReference type="EMBL" id="KAH8000304.1"/>
    </source>
</evidence>
<name>A0ACB8F5Z0_9SAUR</name>
<evidence type="ECO:0000313" key="2">
    <source>
        <dbReference type="Proteomes" id="UP000827872"/>
    </source>
</evidence>
<proteinExistence type="predicted"/>
<protein>
    <submittedName>
        <fullName evidence="1">Uncharacterized protein</fullName>
    </submittedName>
</protein>
<sequence length="101" mass="11437">MEQLYTSLLFPTIACKLSIQLSHKPKALCHQTSSLLLCHGSNQFLLEEENPVHETSAASFWQLDVISWVVAVYYAWREPSSLNTWGFSLLHLKAFPAPCCI</sequence>
<reference evidence="1" key="1">
    <citation type="submission" date="2021-08" db="EMBL/GenBank/DDBJ databases">
        <title>The first chromosome-level gecko genome reveals the dynamic sex chromosomes of Neotropical dwarf geckos (Sphaerodactylidae: Sphaerodactylus).</title>
        <authorList>
            <person name="Pinto B.J."/>
            <person name="Keating S.E."/>
            <person name="Gamble T."/>
        </authorList>
    </citation>
    <scope>NUCLEOTIDE SEQUENCE</scope>
    <source>
        <strain evidence="1">TG3544</strain>
    </source>
</reference>
<dbReference type="EMBL" id="CM037618">
    <property type="protein sequence ID" value="KAH8000304.1"/>
    <property type="molecule type" value="Genomic_DNA"/>
</dbReference>